<dbReference type="AlphaFoldDB" id="M1MUL8"/>
<proteinExistence type="predicted"/>
<feature type="transmembrane region" description="Helical" evidence="1">
    <location>
        <begin position="70"/>
        <end position="88"/>
    </location>
</feature>
<keyword evidence="3" id="KW-1185">Reference proteome</keyword>
<dbReference type="OrthoDB" id="1028168at2"/>
<evidence type="ECO:0000313" key="2">
    <source>
        <dbReference type="EMBL" id="AGF55227.1"/>
    </source>
</evidence>
<feature type="transmembrane region" description="Helical" evidence="1">
    <location>
        <begin position="31"/>
        <end position="50"/>
    </location>
</feature>
<dbReference type="STRING" id="36745.CLSAP_14230"/>
<accession>M1MUL8</accession>
<feature type="transmembrane region" description="Helical" evidence="1">
    <location>
        <begin position="95"/>
        <end position="112"/>
    </location>
</feature>
<keyword evidence="1" id="KW-0812">Transmembrane</keyword>
<dbReference type="eggNOG" id="ENOG5032T9Q">
    <property type="taxonomic scope" value="Bacteria"/>
</dbReference>
<name>M1MUL8_9CLOT</name>
<feature type="transmembrane region" description="Helical" evidence="1">
    <location>
        <begin position="6"/>
        <end position="24"/>
    </location>
</feature>
<dbReference type="HOGENOM" id="CLU_149873_0_0_9"/>
<dbReference type="EMBL" id="CP004121">
    <property type="protein sequence ID" value="AGF55227.1"/>
    <property type="molecule type" value="Genomic_DNA"/>
</dbReference>
<dbReference type="RefSeq" id="WP_015391549.1">
    <property type="nucleotide sequence ID" value="NC_020291.1"/>
</dbReference>
<dbReference type="Proteomes" id="UP000011728">
    <property type="component" value="Chromosome"/>
</dbReference>
<dbReference type="KEGG" id="csr:Cspa_c14570"/>
<dbReference type="PATRIC" id="fig|931276.5.peg.1416"/>
<keyword evidence="1" id="KW-0472">Membrane</keyword>
<dbReference type="Pfam" id="PF21846">
    <property type="entry name" value="DUF6905"/>
    <property type="match status" value="1"/>
</dbReference>
<evidence type="ECO:0000256" key="1">
    <source>
        <dbReference type="SAM" id="Phobius"/>
    </source>
</evidence>
<evidence type="ECO:0000313" key="3">
    <source>
        <dbReference type="Proteomes" id="UP000011728"/>
    </source>
</evidence>
<dbReference type="InterPro" id="IPR054200">
    <property type="entry name" value="DUF6905"/>
</dbReference>
<sequence>MPGQAIITTIIGAFIFPIFIRLFWGRLVNKFGAIGGFLSAIIIVGTIWVMNHGIEKHLIQQSGSTWIDMAWAAAIGVFTASVVAGGKIKKSLPNIGSAIVGGICGGIVLVLMF</sequence>
<gene>
    <name evidence="2" type="ORF">Cspa_c14570</name>
</gene>
<organism evidence="2 3">
    <name type="scientific">Clostridium saccharoperbutylacetonicum N1-4(HMT)</name>
    <dbReference type="NCBI Taxonomy" id="931276"/>
    <lineage>
        <taxon>Bacteria</taxon>
        <taxon>Bacillati</taxon>
        <taxon>Bacillota</taxon>
        <taxon>Clostridia</taxon>
        <taxon>Eubacteriales</taxon>
        <taxon>Clostridiaceae</taxon>
        <taxon>Clostridium</taxon>
    </lineage>
</organism>
<keyword evidence="1" id="KW-1133">Transmembrane helix</keyword>
<protein>
    <submittedName>
        <fullName evidence="2">Uncharacterized protein</fullName>
    </submittedName>
</protein>
<reference evidence="2 3" key="1">
    <citation type="submission" date="2013-02" db="EMBL/GenBank/DDBJ databases">
        <title>Genome sequence of Clostridium saccharoperbutylacetonicum N1-4(HMT).</title>
        <authorList>
            <person name="Poehlein A."/>
            <person name="Daniel R."/>
        </authorList>
    </citation>
    <scope>NUCLEOTIDE SEQUENCE [LARGE SCALE GENOMIC DNA]</scope>
    <source>
        <strain evidence="3">N1-4(HMT)</strain>
    </source>
</reference>